<evidence type="ECO:0000256" key="8">
    <source>
        <dbReference type="ARBA" id="ARBA00047669"/>
    </source>
</evidence>
<comment type="caution">
    <text evidence="11">The sequence shown here is derived from an EMBL/GenBank/DDBJ whole genome shotgun (WGS) entry which is preliminary data.</text>
</comment>
<dbReference type="GO" id="GO:0005783">
    <property type="term" value="C:endoplasmic reticulum"/>
    <property type="evidence" value="ECO:0007669"/>
    <property type="project" value="TreeGrafter"/>
</dbReference>
<sequence>ERDAMGADEYHPMSHEGTNLSEAGGIGYTVVDSLDTMLIMGLDEEYQRARQWVERRLTFDRDGAFSTFETTIRVLGGLLSAYHLTGHDPLLLDKAIDLTDRILPVFETASGLPLPVVNLAERKGYHATDFPGLVSVAEVGTLQLEFRFLSEITGNPIYGEKVQKVL</sequence>
<evidence type="ECO:0000256" key="10">
    <source>
        <dbReference type="RuleBase" id="RU361193"/>
    </source>
</evidence>
<keyword evidence="7" id="KW-1015">Disulfide bond</keyword>
<dbReference type="EMBL" id="MU151495">
    <property type="protein sequence ID" value="KAF9443281.1"/>
    <property type="molecule type" value="Genomic_DNA"/>
</dbReference>
<dbReference type="InterPro" id="IPR050749">
    <property type="entry name" value="Glycosyl_Hydrolase_47"/>
</dbReference>
<keyword evidence="4" id="KW-0479">Metal-binding</keyword>
<dbReference type="GO" id="GO:0016020">
    <property type="term" value="C:membrane"/>
    <property type="evidence" value="ECO:0007669"/>
    <property type="project" value="InterPro"/>
</dbReference>
<organism evidence="11 12">
    <name type="scientific">Macrolepiota fuliginosa MF-IS2</name>
    <dbReference type="NCBI Taxonomy" id="1400762"/>
    <lineage>
        <taxon>Eukaryota</taxon>
        <taxon>Fungi</taxon>
        <taxon>Dikarya</taxon>
        <taxon>Basidiomycota</taxon>
        <taxon>Agaricomycotina</taxon>
        <taxon>Agaricomycetes</taxon>
        <taxon>Agaricomycetidae</taxon>
        <taxon>Agaricales</taxon>
        <taxon>Agaricineae</taxon>
        <taxon>Agaricaceae</taxon>
        <taxon>Macrolepiota</taxon>
    </lineage>
</organism>
<dbReference type="GO" id="GO:0036503">
    <property type="term" value="P:ERAD pathway"/>
    <property type="evidence" value="ECO:0007669"/>
    <property type="project" value="UniProtKB-ARBA"/>
</dbReference>
<evidence type="ECO:0000313" key="11">
    <source>
        <dbReference type="EMBL" id="KAF9443281.1"/>
    </source>
</evidence>
<dbReference type="GO" id="GO:0005975">
    <property type="term" value="P:carbohydrate metabolic process"/>
    <property type="evidence" value="ECO:0007669"/>
    <property type="project" value="InterPro"/>
</dbReference>
<reference evidence="11" key="1">
    <citation type="submission" date="2020-11" db="EMBL/GenBank/DDBJ databases">
        <authorList>
            <consortium name="DOE Joint Genome Institute"/>
            <person name="Ahrendt S."/>
            <person name="Riley R."/>
            <person name="Andreopoulos W."/>
            <person name="Labutti K."/>
            <person name="Pangilinan J."/>
            <person name="Ruiz-Duenas F.J."/>
            <person name="Barrasa J.M."/>
            <person name="Sanchez-Garcia M."/>
            <person name="Camarero S."/>
            <person name="Miyauchi S."/>
            <person name="Serrano A."/>
            <person name="Linde D."/>
            <person name="Babiker R."/>
            <person name="Drula E."/>
            <person name="Ayuso-Fernandez I."/>
            <person name="Pacheco R."/>
            <person name="Padilla G."/>
            <person name="Ferreira P."/>
            <person name="Barriuso J."/>
            <person name="Kellner H."/>
            <person name="Castanera R."/>
            <person name="Alfaro M."/>
            <person name="Ramirez L."/>
            <person name="Pisabarro A.G."/>
            <person name="Kuo A."/>
            <person name="Tritt A."/>
            <person name="Lipzen A."/>
            <person name="He G."/>
            <person name="Yan M."/>
            <person name="Ng V."/>
            <person name="Cullen D."/>
            <person name="Martin F."/>
            <person name="Rosso M.-N."/>
            <person name="Henrissat B."/>
            <person name="Hibbett D."/>
            <person name="Martinez A.T."/>
            <person name="Grigoriev I.V."/>
        </authorList>
    </citation>
    <scope>NUCLEOTIDE SEQUENCE</scope>
    <source>
        <strain evidence="11">MF-IS2</strain>
    </source>
</reference>
<comment type="catalytic activity">
    <reaction evidence="8">
        <text>N(4)-(alpha-D-Man-(1-&gt;2)-alpha-D-Man-(1-&gt;2)-alpha-D-Man-(1-&gt;3)-[alpha-D-Man-(1-&gt;3)-[alpha-D-Man-(1-&gt;2)-alpha-D-Man-(1-&gt;6)]-alpha-D-Man-(1-&gt;6)]-beta-D-Man-(1-&gt;4)-beta-D-GlcNAc-(1-&gt;4)-beta-D-GlcNAc)-L-asparaginyl-[protein] (N-glucan mannose isomer 8A1,2,3B1,3) + 3 H2O = N(4)-(alpha-D-Man-(1-&gt;3)-[alpha-D-Man-(1-&gt;3)-[alpha-D-Man-(1-&gt;6)]-alpha-D-Man-(1-&gt;6)]-beta-D-Man-(1-&gt;4)-beta-D-GlcNAc-(1-&gt;4)-beta-D-GlcNAc)-L-asparaginyl-[protein] (N-glucan mannose isomer 5A1,2) + 3 beta-D-mannose</text>
        <dbReference type="Rhea" id="RHEA:56028"/>
        <dbReference type="Rhea" id="RHEA-COMP:14358"/>
        <dbReference type="Rhea" id="RHEA-COMP:14367"/>
        <dbReference type="ChEBI" id="CHEBI:15377"/>
        <dbReference type="ChEBI" id="CHEBI:28563"/>
        <dbReference type="ChEBI" id="CHEBI:59087"/>
        <dbReference type="ChEBI" id="CHEBI:60628"/>
        <dbReference type="EC" id="3.2.1.113"/>
    </reaction>
</comment>
<dbReference type="Gene3D" id="1.50.10.10">
    <property type="match status" value="1"/>
</dbReference>
<evidence type="ECO:0000256" key="9">
    <source>
        <dbReference type="ARBA" id="ARBA00048605"/>
    </source>
</evidence>
<comment type="pathway">
    <text evidence="2">Protein modification; protein glycosylation.</text>
</comment>
<evidence type="ECO:0000256" key="4">
    <source>
        <dbReference type="ARBA" id="ARBA00022723"/>
    </source>
</evidence>
<dbReference type="PANTHER" id="PTHR11742">
    <property type="entry name" value="MANNOSYL-OLIGOSACCHARIDE ALPHA-1,2-MANNOSIDASE-RELATED"/>
    <property type="match status" value="1"/>
</dbReference>
<comment type="catalytic activity">
    <reaction evidence="9">
        <text>N(4)-(alpha-D-Man-(1-&gt;2)-alpha-D-Man-(1-&gt;2)-alpha-D-Man-(1-&gt;3)-[alpha-D-Man-(1-&gt;2)-alpha-D-Man-(1-&gt;3)-[alpha-D-Man-(1-&gt;2)-alpha-D-Man-(1-&gt;6)]-alpha-D-Man-(1-&gt;6)]-beta-D-Man-(1-&gt;4)-beta-D-GlcNAc-(1-&gt;4)-beta-D-GlcNAc)-L-asparaginyl-[protein] (N-glucan mannose isomer 9A1,2,3B1,2,3) + 4 H2O = N(4)-(alpha-D-Man-(1-&gt;3)-[alpha-D-Man-(1-&gt;3)-[alpha-D-Man-(1-&gt;6)]-alpha-D-Man-(1-&gt;6)]-beta-D-Man-(1-&gt;4)-beta-D-GlcNAc-(1-&gt;4)-beta-D-GlcNAc)-L-asparaginyl-[protein] (N-glucan mannose isomer 5A1,2) + 4 beta-D-mannose</text>
        <dbReference type="Rhea" id="RHEA:56008"/>
        <dbReference type="Rhea" id="RHEA-COMP:14356"/>
        <dbReference type="Rhea" id="RHEA-COMP:14367"/>
        <dbReference type="ChEBI" id="CHEBI:15377"/>
        <dbReference type="ChEBI" id="CHEBI:28563"/>
        <dbReference type="ChEBI" id="CHEBI:59087"/>
        <dbReference type="ChEBI" id="CHEBI:139493"/>
        <dbReference type="EC" id="3.2.1.113"/>
    </reaction>
</comment>
<keyword evidence="12" id="KW-1185">Reference proteome</keyword>
<keyword evidence="10" id="KW-0326">Glycosidase</keyword>
<dbReference type="AlphaFoldDB" id="A0A9P5X5M5"/>
<feature type="non-terminal residue" evidence="11">
    <location>
        <position position="1"/>
    </location>
</feature>
<evidence type="ECO:0000256" key="5">
    <source>
        <dbReference type="ARBA" id="ARBA00022801"/>
    </source>
</evidence>
<evidence type="ECO:0000256" key="7">
    <source>
        <dbReference type="ARBA" id="ARBA00023157"/>
    </source>
</evidence>
<evidence type="ECO:0000313" key="12">
    <source>
        <dbReference type="Proteomes" id="UP000807342"/>
    </source>
</evidence>
<dbReference type="GO" id="GO:0005509">
    <property type="term" value="F:calcium ion binding"/>
    <property type="evidence" value="ECO:0007669"/>
    <property type="project" value="InterPro"/>
</dbReference>
<keyword evidence="5 10" id="KW-0378">Hydrolase</keyword>
<dbReference type="PRINTS" id="PR00747">
    <property type="entry name" value="GLYHDRLASE47"/>
</dbReference>
<dbReference type="EC" id="3.2.1.-" evidence="10"/>
<dbReference type="InterPro" id="IPR036026">
    <property type="entry name" value="Seven-hairpin_glycosidases"/>
</dbReference>
<dbReference type="SUPFAM" id="SSF48225">
    <property type="entry name" value="Seven-hairpin glycosidases"/>
    <property type="match status" value="1"/>
</dbReference>
<dbReference type="Pfam" id="PF01532">
    <property type="entry name" value="Glyco_hydro_47"/>
    <property type="match status" value="1"/>
</dbReference>
<proteinExistence type="inferred from homology"/>
<dbReference type="InterPro" id="IPR001382">
    <property type="entry name" value="Glyco_hydro_47"/>
</dbReference>
<dbReference type="InterPro" id="IPR012341">
    <property type="entry name" value="6hp_glycosidase-like_sf"/>
</dbReference>
<dbReference type="GO" id="GO:0004571">
    <property type="term" value="F:mannosyl-oligosaccharide 1,2-alpha-mannosidase activity"/>
    <property type="evidence" value="ECO:0007669"/>
    <property type="project" value="UniProtKB-EC"/>
</dbReference>
<dbReference type="OrthoDB" id="8118055at2759"/>
<name>A0A9P5X5M5_9AGAR</name>
<dbReference type="Proteomes" id="UP000807342">
    <property type="component" value="Unassembled WGS sequence"/>
</dbReference>
<protein>
    <recommendedName>
        <fullName evidence="10">alpha-1,2-Mannosidase</fullName>
        <ecNumber evidence="10">3.2.1.-</ecNumber>
    </recommendedName>
</protein>
<evidence type="ECO:0000256" key="6">
    <source>
        <dbReference type="ARBA" id="ARBA00022837"/>
    </source>
</evidence>
<evidence type="ECO:0000256" key="2">
    <source>
        <dbReference type="ARBA" id="ARBA00004922"/>
    </source>
</evidence>
<dbReference type="PANTHER" id="PTHR11742:SF55">
    <property type="entry name" value="ENDOPLASMIC RETICULUM MANNOSYL-OLIGOSACCHARIDE 1,2-ALPHA-MANNOSIDASE"/>
    <property type="match status" value="1"/>
</dbReference>
<evidence type="ECO:0000256" key="3">
    <source>
        <dbReference type="ARBA" id="ARBA00007658"/>
    </source>
</evidence>
<feature type="non-terminal residue" evidence="11">
    <location>
        <position position="166"/>
    </location>
</feature>
<comment type="similarity">
    <text evidence="3 10">Belongs to the glycosyl hydrolase 47 family.</text>
</comment>
<gene>
    <name evidence="11" type="ORF">P691DRAFT_625034</name>
</gene>
<accession>A0A9P5X5M5</accession>
<evidence type="ECO:0000256" key="1">
    <source>
        <dbReference type="ARBA" id="ARBA00001913"/>
    </source>
</evidence>
<keyword evidence="6" id="KW-0106">Calcium</keyword>
<comment type="cofactor">
    <cofactor evidence="1">
        <name>Ca(2+)</name>
        <dbReference type="ChEBI" id="CHEBI:29108"/>
    </cofactor>
</comment>